<gene>
    <name evidence="6" type="ORF">LKD37_07650</name>
</gene>
<accession>A0AAE3AE81</accession>
<evidence type="ECO:0000259" key="5">
    <source>
        <dbReference type="SMART" id="SM00470"/>
    </source>
</evidence>
<dbReference type="AlphaFoldDB" id="A0AAE3AE81"/>
<dbReference type="SUPFAM" id="SSF109709">
    <property type="entry name" value="KorB DNA-binding domain-like"/>
    <property type="match status" value="1"/>
</dbReference>
<evidence type="ECO:0000313" key="7">
    <source>
        <dbReference type="Proteomes" id="UP001199319"/>
    </source>
</evidence>
<dbReference type="Gene3D" id="3.90.1530.30">
    <property type="match status" value="1"/>
</dbReference>
<comment type="similarity">
    <text evidence="2">Belongs to the ParB family.</text>
</comment>
<protein>
    <submittedName>
        <fullName evidence="6">ParB/RepB/Spo0J family partition protein</fullName>
    </submittedName>
</protein>
<dbReference type="GO" id="GO:0045881">
    <property type="term" value="P:positive regulation of sporulation resulting in formation of a cellular spore"/>
    <property type="evidence" value="ECO:0007669"/>
    <property type="project" value="TreeGrafter"/>
</dbReference>
<dbReference type="NCBIfam" id="TIGR00180">
    <property type="entry name" value="parB_part"/>
    <property type="match status" value="1"/>
</dbReference>
<sequence>MKLQRKGEFLSTRVQYIPLGRIRPNPQQPRRSFDEEGLAELAASIRSCGILQPLTVRRAGDGYELVAGERRLRAARIAGLREVPCLVAQVGEEDSALLALMENLQRRDLDCWEEAQAIARLISRYGLSQEEAARRLGRAQPTVANKLRLLRLPEDVRALLRENGLTERHARALLRLQDPEVQRRAAGDMVRRGMNVAQAEAYVEKLLQSAQVTPPRGRSTYIIKDVRLFLNSVDRGLHLMRQAGVDAGWNRQDTDREILLTIRIPKRASGKIDSVSESC</sequence>
<dbReference type="Proteomes" id="UP001199319">
    <property type="component" value="Unassembled WGS sequence"/>
</dbReference>
<evidence type="ECO:0000313" key="6">
    <source>
        <dbReference type="EMBL" id="MCC2129388.1"/>
    </source>
</evidence>
<evidence type="ECO:0000256" key="2">
    <source>
        <dbReference type="ARBA" id="ARBA00006295"/>
    </source>
</evidence>
<evidence type="ECO:0000256" key="3">
    <source>
        <dbReference type="ARBA" id="ARBA00022829"/>
    </source>
</evidence>
<dbReference type="FunFam" id="1.10.10.2830:FF:000001">
    <property type="entry name" value="Chromosome partitioning protein ParB"/>
    <property type="match status" value="1"/>
</dbReference>
<dbReference type="Pfam" id="PF17762">
    <property type="entry name" value="HTH_ParB"/>
    <property type="match status" value="1"/>
</dbReference>
<dbReference type="PANTHER" id="PTHR33375">
    <property type="entry name" value="CHROMOSOME-PARTITIONING PROTEIN PARB-RELATED"/>
    <property type="match status" value="1"/>
</dbReference>
<dbReference type="InterPro" id="IPR036086">
    <property type="entry name" value="ParB/Sulfiredoxin_sf"/>
</dbReference>
<keyword evidence="7" id="KW-1185">Reference proteome</keyword>
<dbReference type="GO" id="GO:0005694">
    <property type="term" value="C:chromosome"/>
    <property type="evidence" value="ECO:0007669"/>
    <property type="project" value="TreeGrafter"/>
</dbReference>
<evidence type="ECO:0000256" key="4">
    <source>
        <dbReference type="ARBA" id="ARBA00023125"/>
    </source>
</evidence>
<comment type="caution">
    <text evidence="6">The sequence shown here is derived from an EMBL/GenBank/DDBJ whole genome shotgun (WGS) entry which is preliminary data.</text>
</comment>
<dbReference type="InterPro" id="IPR003115">
    <property type="entry name" value="ParB_N"/>
</dbReference>
<organism evidence="6 7">
    <name type="scientific">Brotocaccenecus cirricatena</name>
    <dbReference type="NCBI Taxonomy" id="3064195"/>
    <lineage>
        <taxon>Bacteria</taxon>
        <taxon>Bacillati</taxon>
        <taxon>Bacillota</taxon>
        <taxon>Clostridia</taxon>
        <taxon>Eubacteriales</taxon>
        <taxon>Oscillospiraceae</taxon>
        <taxon>Brotocaccenecus</taxon>
    </lineage>
</organism>
<keyword evidence="3" id="KW-0159">Chromosome partition</keyword>
<dbReference type="CDD" id="cd16393">
    <property type="entry name" value="SPO0J_N"/>
    <property type="match status" value="1"/>
</dbReference>
<dbReference type="GO" id="GO:0007059">
    <property type="term" value="P:chromosome segregation"/>
    <property type="evidence" value="ECO:0007669"/>
    <property type="project" value="UniProtKB-KW"/>
</dbReference>
<proteinExistence type="inferred from homology"/>
<keyword evidence="4" id="KW-0238">DNA-binding</keyword>
<dbReference type="PANTHER" id="PTHR33375:SF1">
    <property type="entry name" value="CHROMOSOME-PARTITIONING PROTEIN PARB-RELATED"/>
    <property type="match status" value="1"/>
</dbReference>
<dbReference type="SMART" id="SM00470">
    <property type="entry name" value="ParB"/>
    <property type="match status" value="1"/>
</dbReference>
<name>A0AAE3AE81_9FIRM</name>
<feature type="domain" description="ParB-like N-terminal" evidence="5">
    <location>
        <begin position="15"/>
        <end position="104"/>
    </location>
</feature>
<dbReference type="GO" id="GO:0003677">
    <property type="term" value="F:DNA binding"/>
    <property type="evidence" value="ECO:0007669"/>
    <property type="project" value="UniProtKB-KW"/>
</dbReference>
<dbReference type="InterPro" id="IPR041468">
    <property type="entry name" value="HTH_ParB/Spo0J"/>
</dbReference>
<dbReference type="GO" id="GO:0009295">
    <property type="term" value="C:nucleoid"/>
    <property type="evidence" value="ECO:0007669"/>
    <property type="project" value="UniProtKB-SubCell"/>
</dbReference>
<dbReference type="SUPFAM" id="SSF110849">
    <property type="entry name" value="ParB/Sulfiredoxin"/>
    <property type="match status" value="1"/>
</dbReference>
<dbReference type="FunFam" id="3.90.1530.30:FF:000001">
    <property type="entry name" value="Chromosome partitioning protein ParB"/>
    <property type="match status" value="1"/>
</dbReference>
<dbReference type="InterPro" id="IPR004437">
    <property type="entry name" value="ParB/RepB/Spo0J"/>
</dbReference>
<dbReference type="Pfam" id="PF02195">
    <property type="entry name" value="ParB_N"/>
    <property type="match status" value="1"/>
</dbReference>
<comment type="subcellular location">
    <subcellularLocation>
        <location evidence="1">Cytoplasm</location>
        <location evidence="1">Nucleoid</location>
    </subcellularLocation>
</comment>
<reference evidence="6" key="1">
    <citation type="submission" date="2021-10" db="EMBL/GenBank/DDBJ databases">
        <title>Anaerobic single-cell dispensing facilitates the cultivation of human gut bacteria.</title>
        <authorList>
            <person name="Afrizal A."/>
        </authorList>
    </citation>
    <scope>NUCLEOTIDE SEQUENCE</scope>
    <source>
        <strain evidence="6">CLA-AA-H272</strain>
    </source>
</reference>
<dbReference type="RefSeq" id="WP_302928669.1">
    <property type="nucleotide sequence ID" value="NZ_JAJEPW010000018.1"/>
</dbReference>
<dbReference type="InterPro" id="IPR050336">
    <property type="entry name" value="Chromosome_partition/occlusion"/>
</dbReference>
<dbReference type="EMBL" id="JAJEPW010000018">
    <property type="protein sequence ID" value="MCC2129388.1"/>
    <property type="molecule type" value="Genomic_DNA"/>
</dbReference>
<dbReference type="Gene3D" id="1.10.10.2830">
    <property type="match status" value="1"/>
</dbReference>
<evidence type="ECO:0000256" key="1">
    <source>
        <dbReference type="ARBA" id="ARBA00004453"/>
    </source>
</evidence>